<accession>A0A8H6XNH8</accession>
<organism evidence="1 2">
    <name type="scientific">Mycena sanguinolenta</name>
    <dbReference type="NCBI Taxonomy" id="230812"/>
    <lineage>
        <taxon>Eukaryota</taxon>
        <taxon>Fungi</taxon>
        <taxon>Dikarya</taxon>
        <taxon>Basidiomycota</taxon>
        <taxon>Agaricomycotina</taxon>
        <taxon>Agaricomycetes</taxon>
        <taxon>Agaricomycetidae</taxon>
        <taxon>Agaricales</taxon>
        <taxon>Marasmiineae</taxon>
        <taxon>Mycenaceae</taxon>
        <taxon>Mycena</taxon>
    </lineage>
</organism>
<gene>
    <name evidence="1" type="ORF">MSAN_01985100</name>
</gene>
<name>A0A8H6XNH8_9AGAR</name>
<keyword evidence="2" id="KW-1185">Reference proteome</keyword>
<evidence type="ECO:0000313" key="2">
    <source>
        <dbReference type="Proteomes" id="UP000623467"/>
    </source>
</evidence>
<dbReference type="EMBL" id="JACAZH010000023">
    <property type="protein sequence ID" value="KAF7343642.1"/>
    <property type="molecule type" value="Genomic_DNA"/>
</dbReference>
<dbReference type="AlphaFoldDB" id="A0A8H6XNH8"/>
<sequence length="100" mass="10640">MSAFATWRILRTTASGGRRMVNSIASLESRATSSFSALPSRSPSGTLHALLVQLAPVSPYHLLPPASSHSVPPHCRGCAHVARALRSMRRIGKAPGTDRP</sequence>
<evidence type="ECO:0000313" key="1">
    <source>
        <dbReference type="EMBL" id="KAF7343642.1"/>
    </source>
</evidence>
<comment type="caution">
    <text evidence="1">The sequence shown here is derived from an EMBL/GenBank/DDBJ whole genome shotgun (WGS) entry which is preliminary data.</text>
</comment>
<reference evidence="1" key="1">
    <citation type="submission" date="2020-05" db="EMBL/GenBank/DDBJ databases">
        <title>Mycena genomes resolve the evolution of fungal bioluminescence.</title>
        <authorList>
            <person name="Tsai I.J."/>
        </authorList>
    </citation>
    <scope>NUCLEOTIDE SEQUENCE</scope>
    <source>
        <strain evidence="1">160909Yilan</strain>
    </source>
</reference>
<dbReference type="Proteomes" id="UP000623467">
    <property type="component" value="Unassembled WGS sequence"/>
</dbReference>
<protein>
    <submittedName>
        <fullName evidence="1">Uncharacterized protein</fullName>
    </submittedName>
</protein>
<proteinExistence type="predicted"/>